<proteinExistence type="predicted"/>
<gene>
    <name evidence="1" type="ORF">PNU26_01475</name>
</gene>
<evidence type="ECO:0000313" key="2">
    <source>
        <dbReference type="Proteomes" id="UP001210204"/>
    </source>
</evidence>
<dbReference type="EMBL" id="JAQMJT010000001">
    <property type="protein sequence ID" value="MDB8613076.1"/>
    <property type="molecule type" value="Genomic_DNA"/>
</dbReference>
<evidence type="ECO:0008006" key="3">
    <source>
        <dbReference type="Google" id="ProtNLM"/>
    </source>
</evidence>
<dbReference type="Proteomes" id="UP001210204">
    <property type="component" value="Unassembled WGS sequence"/>
</dbReference>
<dbReference type="RefSeq" id="WP_195917849.1">
    <property type="nucleotide sequence ID" value="NZ_JADOZZ010000001.1"/>
</dbReference>
<protein>
    <recommendedName>
        <fullName evidence="3">Phage protein</fullName>
    </recommendedName>
</protein>
<comment type="caution">
    <text evidence="1">The sequence shown here is derived from an EMBL/GenBank/DDBJ whole genome shotgun (WGS) entry which is preliminary data.</text>
</comment>
<organism evidence="1 2">
    <name type="scientific">Streptococcus salivarius</name>
    <dbReference type="NCBI Taxonomy" id="1304"/>
    <lineage>
        <taxon>Bacteria</taxon>
        <taxon>Bacillati</taxon>
        <taxon>Bacillota</taxon>
        <taxon>Bacilli</taxon>
        <taxon>Lactobacillales</taxon>
        <taxon>Streptococcaceae</taxon>
        <taxon>Streptococcus</taxon>
    </lineage>
</organism>
<accession>A0AAW6D2M2</accession>
<name>A0AAW6D2M2_STRSL</name>
<sequence>MKKYIKENQVYTVQEGSELEVQLIADGFKELVEDGGELETPTETKIKGKE</sequence>
<dbReference type="AlphaFoldDB" id="A0AAW6D2M2"/>
<evidence type="ECO:0000313" key="1">
    <source>
        <dbReference type="EMBL" id="MDB8613076.1"/>
    </source>
</evidence>
<reference evidence="1" key="1">
    <citation type="submission" date="2023-01" db="EMBL/GenBank/DDBJ databases">
        <title>Human gut microbiome strain richness.</title>
        <authorList>
            <person name="Chen-Liaw A."/>
        </authorList>
    </citation>
    <scope>NUCLEOTIDE SEQUENCE</scope>
    <source>
        <strain evidence="1">1001095st1_G4_1001095IJ_161003</strain>
    </source>
</reference>